<sequence>MGQLASETQIITAYIDEEISGHLIACAYRQKRLVGFFTTEVHQGSSVIFHIPEQADEVCFFLWDAEIKMLPLQNKITFLRST</sequence>
<evidence type="ECO:0000313" key="2">
    <source>
        <dbReference type="Proteomes" id="UP000806542"/>
    </source>
</evidence>
<organism evidence="1 2">
    <name type="scientific">Ructibacterium gallinarum</name>
    <dbReference type="NCBI Taxonomy" id="2779355"/>
    <lineage>
        <taxon>Bacteria</taxon>
        <taxon>Bacillati</taxon>
        <taxon>Bacillota</taxon>
        <taxon>Clostridia</taxon>
        <taxon>Eubacteriales</taxon>
        <taxon>Oscillospiraceae</taxon>
        <taxon>Ructibacterium</taxon>
    </lineage>
</organism>
<dbReference type="Proteomes" id="UP000806542">
    <property type="component" value="Unassembled WGS sequence"/>
</dbReference>
<protein>
    <submittedName>
        <fullName evidence="1">Uncharacterized protein</fullName>
    </submittedName>
</protein>
<evidence type="ECO:0000313" key="1">
    <source>
        <dbReference type="EMBL" id="MBE5040939.1"/>
    </source>
</evidence>
<keyword evidence="2" id="KW-1185">Reference proteome</keyword>
<comment type="caution">
    <text evidence="1">The sequence shown here is derived from an EMBL/GenBank/DDBJ whole genome shotgun (WGS) entry which is preliminary data.</text>
</comment>
<dbReference type="RefSeq" id="WP_226393480.1">
    <property type="nucleotide sequence ID" value="NZ_JADCKB010000027.1"/>
</dbReference>
<reference evidence="1" key="1">
    <citation type="submission" date="2020-10" db="EMBL/GenBank/DDBJ databases">
        <title>ChiBAC.</title>
        <authorList>
            <person name="Zenner C."/>
            <person name="Hitch T.C.A."/>
            <person name="Clavel T."/>
        </authorList>
    </citation>
    <scope>NUCLEOTIDE SEQUENCE</scope>
    <source>
        <strain evidence="1">DSM 107454</strain>
    </source>
</reference>
<dbReference type="EMBL" id="JADCKB010000027">
    <property type="protein sequence ID" value="MBE5040939.1"/>
    <property type="molecule type" value="Genomic_DNA"/>
</dbReference>
<proteinExistence type="predicted"/>
<name>A0A9D5M7F5_9FIRM</name>
<dbReference type="AlphaFoldDB" id="A0A9D5M7F5"/>
<gene>
    <name evidence="1" type="ORF">INF28_10755</name>
</gene>
<accession>A0A9D5M7F5</accession>